<dbReference type="Gene3D" id="2.60.40.10">
    <property type="entry name" value="Immunoglobulins"/>
    <property type="match status" value="2"/>
</dbReference>
<dbReference type="PANTHER" id="PTHR42732:SF1">
    <property type="entry name" value="BETA-MANNOSIDASE"/>
    <property type="match status" value="1"/>
</dbReference>
<gene>
    <name evidence="8" type="ORF">EWE74_12300</name>
</gene>
<proteinExistence type="inferred from homology"/>
<dbReference type="InterPro" id="IPR051913">
    <property type="entry name" value="GH2_Domain-Containing"/>
</dbReference>
<evidence type="ECO:0000256" key="1">
    <source>
        <dbReference type="ARBA" id="ARBA00007401"/>
    </source>
</evidence>
<organism evidence="8 9">
    <name type="scientific">Sphingobacterium corticibacterium</name>
    <dbReference type="NCBI Taxonomy" id="2484746"/>
    <lineage>
        <taxon>Bacteria</taxon>
        <taxon>Pseudomonadati</taxon>
        <taxon>Bacteroidota</taxon>
        <taxon>Sphingobacteriia</taxon>
        <taxon>Sphingobacteriales</taxon>
        <taxon>Sphingobacteriaceae</taxon>
        <taxon>Sphingobacterium</taxon>
    </lineage>
</organism>
<dbReference type="Gene3D" id="2.60.120.260">
    <property type="entry name" value="Galactose-binding domain-like"/>
    <property type="match status" value="2"/>
</dbReference>
<evidence type="ECO:0000313" key="9">
    <source>
        <dbReference type="Proteomes" id="UP000292855"/>
    </source>
</evidence>
<dbReference type="InterPro" id="IPR006102">
    <property type="entry name" value="Ig-like_GH2"/>
</dbReference>
<dbReference type="InterPro" id="IPR017853">
    <property type="entry name" value="GH"/>
</dbReference>
<keyword evidence="2 8" id="KW-0378">Hydrolase</keyword>
<dbReference type="InterPro" id="IPR006101">
    <property type="entry name" value="Glyco_hydro_2"/>
</dbReference>
<dbReference type="PANTHER" id="PTHR42732">
    <property type="entry name" value="BETA-GALACTOSIDASE"/>
    <property type="match status" value="1"/>
</dbReference>
<feature type="domain" description="Glycoside hydrolase family 2 immunoglobulin-like beta-sandwich" evidence="4">
    <location>
        <begin position="212"/>
        <end position="310"/>
    </location>
</feature>
<evidence type="ECO:0000256" key="2">
    <source>
        <dbReference type="ARBA" id="ARBA00022801"/>
    </source>
</evidence>
<dbReference type="Proteomes" id="UP000292855">
    <property type="component" value="Unassembled WGS sequence"/>
</dbReference>
<dbReference type="GO" id="GO:0005975">
    <property type="term" value="P:carbohydrate metabolic process"/>
    <property type="evidence" value="ECO:0007669"/>
    <property type="project" value="InterPro"/>
</dbReference>
<sequence>MHRIILHIFIFFIGINSIFAREPRQMMSLDAGWQTVMDERDSLRYQGFEQVSFVENGDWKSVDVPHSWDQYGGYRRLLRGNQFGYAWYRKAFTVQQKPAGKRFYLFFEGVGSYATVWLNGEQVGYHAGGRTTFSLDVTDAIYTDGRSNLLAVRADHPALIRDLPWVDGGGSAERGFSEGSQPMGIFRPVSLVVKNEVNITPFGVHYWNDETADENGAEIQQTVEVVNTSAKARRLTILTIMRDVDGKKVHSSKDVQQIEAHTTGEFSLSSIQVMEPNLWDTENPYLYTMETIIQEGRKVLDRIETPYGIRAIRWPKGIKPIGTNQLLVNGKPVFIHGIAEYEHKLGGSHAFTAEEISARVRDMKALGFNSFRDAHQPHNLRYQQFWDKSGILLWTQMAAHIWFDNEAFRTNFKNLLRDWVKERRNSPSVFLWGIENESTLPEDFARECMEIIRSLDPTASIQRLVTTCNGGSGTDWDVPQNWTGTYGGDHHTYGEDLKRQLLVGEYGAWRTLELHAEPPYLPNHPVYSEARFTEILETKLRLADSVKNEAIGHYQWLWNSHDNPGRIQGGEGLRDLDKIGPVNYKGLLTPWGEPTDAYYMYRAHYSDKNNDPMVHIASHTWPNRWLEPGVKDAIRIFSNCEEVELFNDLENISLGVQKYPGFGKPFEFNGVDIQYNVLYAEGRNDGKTVVRDTNILFNLPQSPNFEQMCDTGSTLLKGKKGFHYLYRVNSGGSDYTDTFDQYWMADQPYTTEAGWGSASWADNFDDISSTFASQRRIFDPIKGVADWALFQTFRYGLDQLVYRFDVPDGIYHVELYFAEPWIGGAGLKDGAAMRLFDVAINDVIQEKDMDIWKEVGHDTALKRVYEVAVQGGELKIHFPHVAAGQAVIHGIAIASADAQPENGKKFTHFNVEIKSGTTPEIERWMDIGQTYDSVQQLSFHKLPGYLYGSDYFSLDNANEDMTLVFRRPTNLYLLSNVEQSGYEFMGDSVVNNKGTYYQVYRKVLDSGTAWHLSKDISADFVLFQQQSGLQPAFDLKESVGYKANQVSNYKNMKKVDFQKGDRLQYTDNEGWMEFEIKVGVADVYALMLKYHNASKETKEAMIELITMDDVVLKPAETVRLEPTREGKWNYIDTDTGTMINAGTYRVRITSIDAKDIYIDAVEVK</sequence>
<dbReference type="OrthoDB" id="9801077at2"/>
<dbReference type="Pfam" id="PF02837">
    <property type="entry name" value="Glyco_hydro_2_N"/>
    <property type="match status" value="1"/>
</dbReference>
<comment type="caution">
    <text evidence="8">The sequence shown here is derived from an EMBL/GenBank/DDBJ whole genome shotgun (WGS) entry which is preliminary data.</text>
</comment>
<dbReference type="Pfam" id="PF02836">
    <property type="entry name" value="Glyco_hydro_2_C"/>
    <property type="match status" value="1"/>
</dbReference>
<feature type="domain" description="Glycoside hydrolase family 2 catalytic" evidence="5">
    <location>
        <begin position="323"/>
        <end position="462"/>
    </location>
</feature>
<keyword evidence="9" id="KW-1185">Reference proteome</keyword>
<dbReference type="SUPFAM" id="SSF51445">
    <property type="entry name" value="(Trans)glycosidases"/>
    <property type="match status" value="1"/>
</dbReference>
<dbReference type="Pfam" id="PF11721">
    <property type="entry name" value="Malectin"/>
    <property type="match status" value="1"/>
</dbReference>
<dbReference type="InterPro" id="IPR006103">
    <property type="entry name" value="Glyco_hydro_2_cat"/>
</dbReference>
<dbReference type="Pfam" id="PF00703">
    <property type="entry name" value="Glyco_hydro_2"/>
    <property type="match status" value="1"/>
</dbReference>
<dbReference type="SUPFAM" id="SSF49303">
    <property type="entry name" value="beta-Galactosidase/glucuronidase domain"/>
    <property type="match status" value="1"/>
</dbReference>
<comment type="similarity">
    <text evidence="1">Belongs to the glycosyl hydrolase 2 family.</text>
</comment>
<feature type="domain" description="Malectin" evidence="7">
    <location>
        <begin position="725"/>
        <end position="891"/>
    </location>
</feature>
<evidence type="ECO:0000313" key="8">
    <source>
        <dbReference type="EMBL" id="RZF59910.1"/>
    </source>
</evidence>
<dbReference type="Gene3D" id="3.20.20.80">
    <property type="entry name" value="Glycosidases"/>
    <property type="match status" value="1"/>
</dbReference>
<dbReference type="InterPro" id="IPR008979">
    <property type="entry name" value="Galactose-bd-like_sf"/>
</dbReference>
<dbReference type="GO" id="GO:0004553">
    <property type="term" value="F:hydrolase activity, hydrolyzing O-glycosyl compounds"/>
    <property type="evidence" value="ECO:0007669"/>
    <property type="project" value="InterPro"/>
</dbReference>
<evidence type="ECO:0000259" key="6">
    <source>
        <dbReference type="Pfam" id="PF02837"/>
    </source>
</evidence>
<dbReference type="EMBL" id="SGIT01000002">
    <property type="protein sequence ID" value="RZF59910.1"/>
    <property type="molecule type" value="Genomic_DNA"/>
</dbReference>
<accession>A0A4Q6XIQ7</accession>
<dbReference type="AlphaFoldDB" id="A0A4Q6XIQ7"/>
<dbReference type="InterPro" id="IPR036156">
    <property type="entry name" value="Beta-gal/glucu_dom_sf"/>
</dbReference>
<evidence type="ECO:0000259" key="7">
    <source>
        <dbReference type="Pfam" id="PF11721"/>
    </source>
</evidence>
<reference evidence="8 9" key="1">
    <citation type="submission" date="2019-02" db="EMBL/GenBank/DDBJ databases">
        <authorList>
            <person name="Li Y."/>
        </authorList>
    </citation>
    <scope>NUCLEOTIDE SEQUENCE [LARGE SCALE GENOMIC DNA]</scope>
    <source>
        <strain evidence="8 9">30C10-4-7</strain>
    </source>
</reference>
<dbReference type="InterPro" id="IPR006104">
    <property type="entry name" value="Glyco_hydro_2_N"/>
</dbReference>
<dbReference type="Gene3D" id="2.60.120.430">
    <property type="entry name" value="Galactose-binding lectin"/>
    <property type="match status" value="1"/>
</dbReference>
<dbReference type="InterPro" id="IPR021720">
    <property type="entry name" value="Malectin_dom"/>
</dbReference>
<protein>
    <submittedName>
        <fullName evidence="8">Glycoside hydrolase family 2</fullName>
    </submittedName>
</protein>
<evidence type="ECO:0000256" key="3">
    <source>
        <dbReference type="ARBA" id="ARBA00023295"/>
    </source>
</evidence>
<evidence type="ECO:0000259" key="5">
    <source>
        <dbReference type="Pfam" id="PF02836"/>
    </source>
</evidence>
<dbReference type="InterPro" id="IPR013783">
    <property type="entry name" value="Ig-like_fold"/>
</dbReference>
<dbReference type="PRINTS" id="PR00132">
    <property type="entry name" value="GLHYDRLASE2"/>
</dbReference>
<name>A0A4Q6XIQ7_9SPHI</name>
<dbReference type="SUPFAM" id="SSF49785">
    <property type="entry name" value="Galactose-binding domain-like"/>
    <property type="match status" value="2"/>
</dbReference>
<feature type="domain" description="Glycosyl hydrolases family 2 sugar binding" evidence="6">
    <location>
        <begin position="84"/>
        <end position="192"/>
    </location>
</feature>
<evidence type="ECO:0000259" key="4">
    <source>
        <dbReference type="Pfam" id="PF00703"/>
    </source>
</evidence>
<keyword evidence="3" id="KW-0326">Glycosidase</keyword>